<dbReference type="OrthoDB" id="1852297at2"/>
<organism evidence="2 3">
    <name type="scientific">Clostridium disporicum</name>
    <dbReference type="NCBI Taxonomy" id="84024"/>
    <lineage>
        <taxon>Bacteria</taxon>
        <taxon>Bacillati</taxon>
        <taxon>Bacillota</taxon>
        <taxon>Clostridia</taxon>
        <taxon>Eubacteriales</taxon>
        <taxon>Clostridiaceae</taxon>
        <taxon>Clostridium</taxon>
    </lineage>
</organism>
<gene>
    <name evidence="2" type="ORF">ERS852471_00592</name>
</gene>
<keyword evidence="1" id="KW-0812">Transmembrane</keyword>
<evidence type="ECO:0000313" key="2">
    <source>
        <dbReference type="EMBL" id="CUN86524.1"/>
    </source>
</evidence>
<feature type="transmembrane region" description="Helical" evidence="1">
    <location>
        <begin position="46"/>
        <end position="66"/>
    </location>
</feature>
<feature type="transmembrane region" description="Helical" evidence="1">
    <location>
        <begin position="180"/>
        <end position="199"/>
    </location>
</feature>
<protein>
    <submittedName>
        <fullName evidence="2">Uncharacterized protein</fullName>
    </submittedName>
</protein>
<evidence type="ECO:0000313" key="3">
    <source>
        <dbReference type="Proteomes" id="UP000095594"/>
    </source>
</evidence>
<feature type="transmembrane region" description="Helical" evidence="1">
    <location>
        <begin position="149"/>
        <end position="173"/>
    </location>
</feature>
<evidence type="ECO:0000256" key="1">
    <source>
        <dbReference type="SAM" id="Phobius"/>
    </source>
</evidence>
<dbReference type="Proteomes" id="UP000095594">
    <property type="component" value="Unassembled WGS sequence"/>
</dbReference>
<feature type="transmembrane region" description="Helical" evidence="1">
    <location>
        <begin position="225"/>
        <end position="247"/>
    </location>
</feature>
<keyword evidence="1" id="KW-1133">Transmembrane helix</keyword>
<feature type="transmembrane region" description="Helical" evidence="1">
    <location>
        <begin position="86"/>
        <end position="108"/>
    </location>
</feature>
<sequence>MVNKSFKIAKMNINDMVKPIIIFYLIIIAVVTFTTIQNITNFNDNFHIVNSGLELATVIFLFVCGLNSFKENFYFAQSNNISRKSFIIGVIESIFPIAVVMAVIDVMINRITNIFVQMPTIYDILYTSTGADRVGIYNEWIQGNSFLTIINTFLLLLALYCFAYVLGVVINMIYFRCNTIMKVVVSIIPIALLNIAGVIELNNRYFFPSVYEGIRKVFGIATNNVYLAFLSLILIVMVLTGISFLLIKKAEVKGK</sequence>
<proteinExistence type="predicted"/>
<keyword evidence="1" id="KW-0472">Membrane</keyword>
<dbReference type="AlphaFoldDB" id="A0A174ADP0"/>
<reference evidence="2 3" key="1">
    <citation type="submission" date="2015-09" db="EMBL/GenBank/DDBJ databases">
        <authorList>
            <consortium name="Pathogen Informatics"/>
        </authorList>
    </citation>
    <scope>NUCLEOTIDE SEQUENCE [LARGE SCALE GENOMIC DNA]</scope>
    <source>
        <strain evidence="2 3">2789STDY5834856</strain>
    </source>
</reference>
<accession>A0A174ADP0</accession>
<dbReference type="EMBL" id="CYZX01000003">
    <property type="protein sequence ID" value="CUN86524.1"/>
    <property type="molecule type" value="Genomic_DNA"/>
</dbReference>
<feature type="transmembrane region" description="Helical" evidence="1">
    <location>
        <begin position="21"/>
        <end position="40"/>
    </location>
</feature>
<dbReference type="RefSeq" id="WP_055263761.1">
    <property type="nucleotide sequence ID" value="NZ_CABIXQ010000003.1"/>
</dbReference>
<name>A0A174ADP0_9CLOT</name>